<protein>
    <submittedName>
        <fullName evidence="8">RNA polymerase sigma factor</fullName>
    </submittedName>
</protein>
<dbReference type="PANTHER" id="PTHR43133:SF8">
    <property type="entry name" value="RNA POLYMERASE SIGMA FACTOR HI_1459-RELATED"/>
    <property type="match status" value="1"/>
</dbReference>
<dbReference type="EMBL" id="CP033433">
    <property type="protein sequence ID" value="AYQ71447.1"/>
    <property type="molecule type" value="Genomic_DNA"/>
</dbReference>
<keyword evidence="5" id="KW-0804">Transcription</keyword>
<name>A0A3G3JUA9_9BACL</name>
<dbReference type="GO" id="GO:0003677">
    <property type="term" value="F:DNA binding"/>
    <property type="evidence" value="ECO:0007669"/>
    <property type="project" value="UniProtKB-KW"/>
</dbReference>
<dbReference type="InterPro" id="IPR014284">
    <property type="entry name" value="RNA_pol_sigma-70_dom"/>
</dbReference>
<dbReference type="InterPro" id="IPR013325">
    <property type="entry name" value="RNA_pol_sigma_r2"/>
</dbReference>
<gene>
    <name evidence="8" type="ORF">EAV92_01905</name>
</gene>
<dbReference type="Gene3D" id="1.10.10.10">
    <property type="entry name" value="Winged helix-like DNA-binding domain superfamily/Winged helix DNA-binding domain"/>
    <property type="match status" value="1"/>
</dbReference>
<evidence type="ECO:0000313" key="8">
    <source>
        <dbReference type="EMBL" id="AYQ71447.1"/>
    </source>
</evidence>
<evidence type="ECO:0000256" key="4">
    <source>
        <dbReference type="ARBA" id="ARBA00023125"/>
    </source>
</evidence>
<dbReference type="Pfam" id="PF08281">
    <property type="entry name" value="Sigma70_r4_2"/>
    <property type="match status" value="1"/>
</dbReference>
<dbReference type="InterPro" id="IPR013324">
    <property type="entry name" value="RNA_pol_sigma_r3/r4-like"/>
</dbReference>
<organism evidence="8 9">
    <name type="scientific">Cohnella candidum</name>
    <dbReference type="NCBI Taxonomy" id="2674991"/>
    <lineage>
        <taxon>Bacteria</taxon>
        <taxon>Bacillati</taxon>
        <taxon>Bacillota</taxon>
        <taxon>Bacilli</taxon>
        <taxon>Bacillales</taxon>
        <taxon>Paenibacillaceae</taxon>
        <taxon>Cohnella</taxon>
    </lineage>
</organism>
<proteinExistence type="inferred from homology"/>
<dbReference type="NCBIfam" id="TIGR02937">
    <property type="entry name" value="sigma70-ECF"/>
    <property type="match status" value="1"/>
</dbReference>
<accession>A0A3G3JUA9</accession>
<evidence type="ECO:0000256" key="5">
    <source>
        <dbReference type="ARBA" id="ARBA00023163"/>
    </source>
</evidence>
<dbReference type="Pfam" id="PF04542">
    <property type="entry name" value="Sigma70_r2"/>
    <property type="match status" value="1"/>
</dbReference>
<dbReference type="InterPro" id="IPR036388">
    <property type="entry name" value="WH-like_DNA-bd_sf"/>
</dbReference>
<dbReference type="InterPro" id="IPR013249">
    <property type="entry name" value="RNA_pol_sigma70_r4_t2"/>
</dbReference>
<keyword evidence="4" id="KW-0238">DNA-binding</keyword>
<keyword evidence="2" id="KW-0805">Transcription regulation</keyword>
<evidence type="ECO:0000256" key="3">
    <source>
        <dbReference type="ARBA" id="ARBA00023082"/>
    </source>
</evidence>
<dbReference type="Gene3D" id="1.10.1740.10">
    <property type="match status" value="1"/>
</dbReference>
<evidence type="ECO:0000259" key="7">
    <source>
        <dbReference type="Pfam" id="PF08281"/>
    </source>
</evidence>
<feature type="domain" description="RNA polymerase sigma factor 70 region 4 type 2" evidence="7">
    <location>
        <begin position="151"/>
        <end position="200"/>
    </location>
</feature>
<dbReference type="PANTHER" id="PTHR43133">
    <property type="entry name" value="RNA POLYMERASE ECF-TYPE SIGMA FACTO"/>
    <property type="match status" value="1"/>
</dbReference>
<comment type="similarity">
    <text evidence="1">Belongs to the sigma-70 factor family. ECF subfamily.</text>
</comment>
<feature type="domain" description="RNA polymerase sigma-70 region 2" evidence="6">
    <location>
        <begin position="59"/>
        <end position="121"/>
    </location>
</feature>
<dbReference type="SUPFAM" id="SSF88659">
    <property type="entry name" value="Sigma3 and sigma4 domains of RNA polymerase sigma factors"/>
    <property type="match status" value="1"/>
</dbReference>
<sequence>MEQNGICVFFPACVSNERLHSFTDIAKAASPSKPAGKERAPMKEIVATDASPSPGHDIVSELQATLTRYCLSLTGSRPEAEDLAQDAWLKALGSLRIPGHPNPEALLLRIAKNAWIDRSRRIRTGNRLQLLERPQEAPQDAGLFELEAIFGALVKHLSPLQRSVFLLRDVFGYSNAEAAARLHTTEGAVKTALHRARQSLHAVREEMREPSEASRPDREGLTLFLRALAAAYRSEDIARLTQLAQMDVLPPVTAIGIAQARLLRERRPGTRQAPGMMAA</sequence>
<dbReference type="SUPFAM" id="SSF88946">
    <property type="entry name" value="Sigma2 domain of RNA polymerase sigma factors"/>
    <property type="match status" value="1"/>
</dbReference>
<dbReference type="GO" id="GO:0006352">
    <property type="term" value="P:DNA-templated transcription initiation"/>
    <property type="evidence" value="ECO:0007669"/>
    <property type="project" value="InterPro"/>
</dbReference>
<keyword evidence="3" id="KW-0731">Sigma factor</keyword>
<dbReference type="InterPro" id="IPR007627">
    <property type="entry name" value="RNA_pol_sigma70_r2"/>
</dbReference>
<dbReference type="InterPro" id="IPR039425">
    <property type="entry name" value="RNA_pol_sigma-70-like"/>
</dbReference>
<evidence type="ECO:0000259" key="6">
    <source>
        <dbReference type="Pfam" id="PF04542"/>
    </source>
</evidence>
<evidence type="ECO:0000256" key="2">
    <source>
        <dbReference type="ARBA" id="ARBA00023015"/>
    </source>
</evidence>
<evidence type="ECO:0000313" key="9">
    <source>
        <dbReference type="Proteomes" id="UP000269097"/>
    </source>
</evidence>
<reference evidence="8 9" key="1">
    <citation type="submission" date="2018-10" db="EMBL/GenBank/DDBJ databases">
        <title>Genome Sequence of Cohnella sp.</title>
        <authorList>
            <person name="Srinivasan S."/>
            <person name="Kim M.K."/>
        </authorList>
    </citation>
    <scope>NUCLEOTIDE SEQUENCE [LARGE SCALE GENOMIC DNA]</scope>
    <source>
        <strain evidence="8 9">18JY8-7</strain>
    </source>
</reference>
<dbReference type="CDD" id="cd06171">
    <property type="entry name" value="Sigma70_r4"/>
    <property type="match status" value="1"/>
</dbReference>
<dbReference type="AlphaFoldDB" id="A0A3G3JUA9"/>
<dbReference type="Proteomes" id="UP000269097">
    <property type="component" value="Chromosome"/>
</dbReference>
<evidence type="ECO:0000256" key="1">
    <source>
        <dbReference type="ARBA" id="ARBA00010641"/>
    </source>
</evidence>
<keyword evidence="9" id="KW-1185">Reference proteome</keyword>
<dbReference type="GO" id="GO:0016987">
    <property type="term" value="F:sigma factor activity"/>
    <property type="evidence" value="ECO:0007669"/>
    <property type="project" value="UniProtKB-KW"/>
</dbReference>
<dbReference type="KEGG" id="coh:EAV92_01905"/>